<dbReference type="AlphaFoldDB" id="M8C9D2"/>
<accession>M8C9D2</accession>
<name>M8C9D2_AEGTA</name>
<sequence length="67" mass="7014">MADPAGCSSTSLLPPPSGHLPRLRPPEPAGSSSRACPATCVSFTQEEKFTLFLKGFVQLIAGGSVRR</sequence>
<evidence type="ECO:0000313" key="1">
    <source>
        <dbReference type="EnsemblPlants" id="EMT11728"/>
    </source>
</evidence>
<reference evidence="1" key="1">
    <citation type="submission" date="2015-06" db="UniProtKB">
        <authorList>
            <consortium name="EnsemblPlants"/>
        </authorList>
    </citation>
    <scope>IDENTIFICATION</scope>
</reference>
<dbReference type="EnsemblPlants" id="EMT11728">
    <property type="protein sequence ID" value="EMT11728"/>
    <property type="gene ID" value="F775_24612"/>
</dbReference>
<protein>
    <submittedName>
        <fullName evidence="1">Uncharacterized protein</fullName>
    </submittedName>
</protein>
<organism evidence="1">
    <name type="scientific">Aegilops tauschii</name>
    <name type="common">Tausch's goatgrass</name>
    <name type="synonym">Aegilops squarrosa</name>
    <dbReference type="NCBI Taxonomy" id="37682"/>
    <lineage>
        <taxon>Eukaryota</taxon>
        <taxon>Viridiplantae</taxon>
        <taxon>Streptophyta</taxon>
        <taxon>Embryophyta</taxon>
        <taxon>Tracheophyta</taxon>
        <taxon>Spermatophyta</taxon>
        <taxon>Magnoliopsida</taxon>
        <taxon>Liliopsida</taxon>
        <taxon>Poales</taxon>
        <taxon>Poaceae</taxon>
        <taxon>BOP clade</taxon>
        <taxon>Pooideae</taxon>
        <taxon>Triticodae</taxon>
        <taxon>Triticeae</taxon>
        <taxon>Triticinae</taxon>
        <taxon>Aegilops</taxon>
    </lineage>
</organism>
<proteinExistence type="predicted"/>